<dbReference type="AlphaFoldDB" id="A0A2M9XCE5"/>
<evidence type="ECO:0000313" key="5">
    <source>
        <dbReference type="Proteomes" id="UP000232196"/>
    </source>
</evidence>
<feature type="transmembrane region" description="Helical" evidence="3">
    <location>
        <begin position="221"/>
        <end position="243"/>
    </location>
</feature>
<feature type="transmembrane region" description="Helical" evidence="3">
    <location>
        <begin position="138"/>
        <end position="162"/>
    </location>
</feature>
<protein>
    <submittedName>
        <fullName evidence="4">ABC transporter permease</fullName>
    </submittedName>
</protein>
<feature type="transmembrane region" description="Helical" evidence="3">
    <location>
        <begin position="65"/>
        <end position="85"/>
    </location>
</feature>
<feature type="transmembrane region" description="Helical" evidence="3">
    <location>
        <begin position="106"/>
        <end position="132"/>
    </location>
</feature>
<dbReference type="OrthoDB" id="336569at2"/>
<comment type="similarity">
    <text evidence="1">Belongs to the ABC-2 integral membrane protein family.</text>
</comment>
<keyword evidence="3" id="KW-0472">Membrane</keyword>
<evidence type="ECO:0000256" key="2">
    <source>
        <dbReference type="ARBA" id="ARBA00022448"/>
    </source>
</evidence>
<name>A0A2M9XCE5_9LEPT</name>
<keyword evidence="2" id="KW-0813">Transport</keyword>
<evidence type="ECO:0000256" key="1">
    <source>
        <dbReference type="ARBA" id="ARBA00007783"/>
    </source>
</evidence>
<dbReference type="GO" id="GO:0015920">
    <property type="term" value="P:lipopolysaccharide transport"/>
    <property type="evidence" value="ECO:0007669"/>
    <property type="project" value="TreeGrafter"/>
</dbReference>
<dbReference type="EMBL" id="NPDN01000005">
    <property type="protein sequence ID" value="PJZ25346.1"/>
    <property type="molecule type" value="Genomic_DNA"/>
</dbReference>
<feature type="transmembrane region" description="Helical" evidence="3">
    <location>
        <begin position="21"/>
        <end position="53"/>
    </location>
</feature>
<evidence type="ECO:0000313" key="4">
    <source>
        <dbReference type="EMBL" id="PJZ25346.1"/>
    </source>
</evidence>
<gene>
    <name evidence="4" type="ORF">CH357_10490</name>
</gene>
<dbReference type="PANTHER" id="PTHR30413:SF10">
    <property type="entry name" value="CAPSULE POLYSACCHARIDE EXPORT INNER-MEMBRANE PROTEIN CTRC"/>
    <property type="match status" value="1"/>
</dbReference>
<evidence type="ECO:0000256" key="3">
    <source>
        <dbReference type="SAM" id="Phobius"/>
    </source>
</evidence>
<keyword evidence="3" id="KW-1133">Transmembrane helix</keyword>
<keyword evidence="3" id="KW-0812">Transmembrane</keyword>
<comment type="caution">
    <text evidence="4">The sequence shown here is derived from an EMBL/GenBank/DDBJ whole genome shotgun (WGS) entry which is preliminary data.</text>
</comment>
<dbReference type="PANTHER" id="PTHR30413">
    <property type="entry name" value="INNER MEMBRANE TRANSPORT PERMEASE"/>
    <property type="match status" value="1"/>
</dbReference>
<sequence>MPLSVFLRNLRILSVLVRRDYALQYAGSALGLAWMFLQNVSLILIYTIVFYFIGIRSQGENSIEYFSNVLSGLLFWIPLQEYLIRGTGILTDNRQLIKRSPLGPEIFLWIPFVQFLLHWLVTSIPIFIFLAWAGKLGIWSLPLSFLSMFCTGLFLACLQSYLARVNIILRDISPLVRLLTQFLFWGLPILYESKGILGKLNVFNPFFFPLEVFRSALLVGYIPQAGILDFLPFLGIFLGIFLLSRTKLNQIVLDHL</sequence>
<accession>A0A2M9XCE5</accession>
<reference evidence="4 5" key="1">
    <citation type="submission" date="2017-07" db="EMBL/GenBank/DDBJ databases">
        <title>Leptospira spp. isolated from tropical soils.</title>
        <authorList>
            <person name="Thibeaux R."/>
            <person name="Iraola G."/>
            <person name="Ferres I."/>
            <person name="Bierque E."/>
            <person name="Girault D."/>
            <person name="Soupe-Gilbert M.-E."/>
            <person name="Picardeau M."/>
            <person name="Goarant C."/>
        </authorList>
    </citation>
    <scope>NUCLEOTIDE SEQUENCE [LARGE SCALE GENOMIC DNA]</scope>
    <source>
        <strain evidence="4 5">MCA1-C-A1</strain>
    </source>
</reference>
<organism evidence="4 5">
    <name type="scientific">Leptospira hartskeerlii</name>
    <dbReference type="NCBI Taxonomy" id="2023177"/>
    <lineage>
        <taxon>Bacteria</taxon>
        <taxon>Pseudomonadati</taxon>
        <taxon>Spirochaetota</taxon>
        <taxon>Spirochaetia</taxon>
        <taxon>Leptospirales</taxon>
        <taxon>Leptospiraceae</taxon>
        <taxon>Leptospira</taxon>
    </lineage>
</organism>
<dbReference type="Proteomes" id="UP000232196">
    <property type="component" value="Unassembled WGS sequence"/>
</dbReference>
<proteinExistence type="inferred from homology"/>
<keyword evidence="5" id="KW-1185">Reference proteome</keyword>